<dbReference type="PANTHER" id="PTHR21716">
    <property type="entry name" value="TRANSMEMBRANE PROTEIN"/>
    <property type="match status" value="1"/>
</dbReference>
<evidence type="ECO:0000256" key="8">
    <source>
        <dbReference type="SAM" id="Phobius"/>
    </source>
</evidence>
<keyword evidence="4" id="KW-1003">Cell membrane</keyword>
<evidence type="ECO:0000256" key="7">
    <source>
        <dbReference type="ARBA" id="ARBA00023136"/>
    </source>
</evidence>
<feature type="transmembrane region" description="Helical" evidence="8">
    <location>
        <begin position="34"/>
        <end position="57"/>
    </location>
</feature>
<evidence type="ECO:0000256" key="3">
    <source>
        <dbReference type="ARBA" id="ARBA00022448"/>
    </source>
</evidence>
<reference evidence="9" key="1">
    <citation type="submission" date="2020-10" db="EMBL/GenBank/DDBJ databases">
        <authorList>
            <person name="Gilroy R."/>
        </authorList>
    </citation>
    <scope>NUCLEOTIDE SEQUENCE</scope>
    <source>
        <strain evidence="9">CHK190-19873</strain>
    </source>
</reference>
<proteinExistence type="inferred from homology"/>
<feature type="transmembrane region" description="Helical" evidence="8">
    <location>
        <begin position="297"/>
        <end position="316"/>
    </location>
</feature>
<keyword evidence="5 8" id="KW-0812">Transmembrane</keyword>
<dbReference type="Pfam" id="PF01594">
    <property type="entry name" value="AI-2E_transport"/>
    <property type="match status" value="1"/>
</dbReference>
<keyword evidence="3" id="KW-0813">Transport</keyword>
<feature type="transmembrane region" description="Helical" evidence="8">
    <location>
        <begin position="328"/>
        <end position="361"/>
    </location>
</feature>
<evidence type="ECO:0000256" key="4">
    <source>
        <dbReference type="ARBA" id="ARBA00022475"/>
    </source>
</evidence>
<dbReference type="AlphaFoldDB" id="A0A9D1ES36"/>
<evidence type="ECO:0000313" key="9">
    <source>
        <dbReference type="EMBL" id="HIS31057.1"/>
    </source>
</evidence>
<feature type="transmembrane region" description="Helical" evidence="8">
    <location>
        <begin position="229"/>
        <end position="255"/>
    </location>
</feature>
<evidence type="ECO:0000256" key="5">
    <source>
        <dbReference type="ARBA" id="ARBA00022692"/>
    </source>
</evidence>
<feature type="transmembrane region" description="Helical" evidence="8">
    <location>
        <begin position="164"/>
        <end position="194"/>
    </location>
</feature>
<dbReference type="GO" id="GO:0005886">
    <property type="term" value="C:plasma membrane"/>
    <property type="evidence" value="ECO:0007669"/>
    <property type="project" value="UniProtKB-SubCell"/>
</dbReference>
<sequence>MEFKMKNLKPLFLGGAILIFFAWALNNLGLLKSGLFSLMEMLGPFLIGAAFAFILNVPMRAMERLLLKRVKRKKFARALSMVLSLVIVALILAFVFMMVIPEIIETIAQINRGIPGFIREVGQWIEGLTDNVPELGDYLTSLQNDWSNLNKNLLDVLQNTVTNVLVSTVGVATSMIDAIVTLVIAVIFAMYILAQKEKLASQGKRVMYAYLPQKRVDRILEILRLSSRIFSGFIAGQCTEAVVFGCFCFLGMTIFRLPYALTISVLIGFTTLIPIFGAIIGTVVGALLIMVASPIKAVIFVIMILVFQQIDGNLIYPRIVGNSVGLPGIWVMMAVTVGGSLLGVFGMLVFVPLASVAYCLIRENVGKRLKLRNMDGRAAGL</sequence>
<dbReference type="EMBL" id="DVIQ01000027">
    <property type="protein sequence ID" value="HIS31057.1"/>
    <property type="molecule type" value="Genomic_DNA"/>
</dbReference>
<evidence type="ECO:0000313" key="10">
    <source>
        <dbReference type="Proteomes" id="UP000823935"/>
    </source>
</evidence>
<evidence type="ECO:0000256" key="2">
    <source>
        <dbReference type="ARBA" id="ARBA00009773"/>
    </source>
</evidence>
<reference evidence="9" key="2">
    <citation type="journal article" date="2021" name="PeerJ">
        <title>Extensive microbial diversity within the chicken gut microbiome revealed by metagenomics and culture.</title>
        <authorList>
            <person name="Gilroy R."/>
            <person name="Ravi A."/>
            <person name="Getino M."/>
            <person name="Pursley I."/>
            <person name="Horton D.L."/>
            <person name="Alikhan N.F."/>
            <person name="Baker D."/>
            <person name="Gharbi K."/>
            <person name="Hall N."/>
            <person name="Watson M."/>
            <person name="Adriaenssens E.M."/>
            <person name="Foster-Nyarko E."/>
            <person name="Jarju S."/>
            <person name="Secka A."/>
            <person name="Antonio M."/>
            <person name="Oren A."/>
            <person name="Chaudhuri R.R."/>
            <person name="La Ragione R."/>
            <person name="Hildebrand F."/>
            <person name="Pallen M.J."/>
        </authorList>
    </citation>
    <scope>NUCLEOTIDE SEQUENCE</scope>
    <source>
        <strain evidence="9">CHK190-19873</strain>
    </source>
</reference>
<comment type="subcellular location">
    <subcellularLocation>
        <location evidence="1">Cell membrane</location>
        <topology evidence="1">Multi-pass membrane protein</topology>
    </subcellularLocation>
</comment>
<feature type="transmembrane region" description="Helical" evidence="8">
    <location>
        <begin position="78"/>
        <end position="100"/>
    </location>
</feature>
<dbReference type="InterPro" id="IPR002549">
    <property type="entry name" value="AI-2E-like"/>
</dbReference>
<comment type="caution">
    <text evidence="9">The sequence shown here is derived from an EMBL/GenBank/DDBJ whole genome shotgun (WGS) entry which is preliminary data.</text>
</comment>
<feature type="transmembrane region" description="Helical" evidence="8">
    <location>
        <begin position="261"/>
        <end position="290"/>
    </location>
</feature>
<dbReference type="GO" id="GO:0055085">
    <property type="term" value="P:transmembrane transport"/>
    <property type="evidence" value="ECO:0007669"/>
    <property type="project" value="TreeGrafter"/>
</dbReference>
<evidence type="ECO:0000256" key="6">
    <source>
        <dbReference type="ARBA" id="ARBA00022989"/>
    </source>
</evidence>
<comment type="similarity">
    <text evidence="2">Belongs to the autoinducer-2 exporter (AI-2E) (TC 2.A.86) family.</text>
</comment>
<gene>
    <name evidence="9" type="ORF">IAB44_05830</name>
</gene>
<keyword evidence="7 8" id="KW-0472">Membrane</keyword>
<evidence type="ECO:0000256" key="1">
    <source>
        <dbReference type="ARBA" id="ARBA00004651"/>
    </source>
</evidence>
<dbReference type="Proteomes" id="UP000823935">
    <property type="component" value="Unassembled WGS sequence"/>
</dbReference>
<keyword evidence="6 8" id="KW-1133">Transmembrane helix</keyword>
<name>A0A9D1ES36_9FIRM</name>
<organism evidence="9 10">
    <name type="scientific">Candidatus Limivivens intestinipullorum</name>
    <dbReference type="NCBI Taxonomy" id="2840858"/>
    <lineage>
        <taxon>Bacteria</taxon>
        <taxon>Bacillati</taxon>
        <taxon>Bacillota</taxon>
        <taxon>Clostridia</taxon>
        <taxon>Lachnospirales</taxon>
        <taxon>Lachnospiraceae</taxon>
        <taxon>Lachnospiraceae incertae sedis</taxon>
        <taxon>Candidatus Limivivens</taxon>
    </lineage>
</organism>
<dbReference type="PANTHER" id="PTHR21716:SF53">
    <property type="entry name" value="PERMEASE PERM-RELATED"/>
    <property type="match status" value="1"/>
</dbReference>
<protein>
    <submittedName>
        <fullName evidence="9">AI-2E family transporter</fullName>
    </submittedName>
</protein>
<accession>A0A9D1ES36</accession>